<dbReference type="InterPro" id="IPR013785">
    <property type="entry name" value="Aldolase_TIM"/>
</dbReference>
<evidence type="ECO:0000256" key="14">
    <source>
        <dbReference type="ARBA" id="ARBA00061589"/>
    </source>
</evidence>
<name>A0A6A6WA50_9PEZI</name>
<evidence type="ECO:0000259" key="19">
    <source>
        <dbReference type="PROSITE" id="PS51349"/>
    </source>
</evidence>
<dbReference type="Pfam" id="PF01070">
    <property type="entry name" value="FMN_dh"/>
    <property type="match status" value="1"/>
</dbReference>
<evidence type="ECO:0000256" key="2">
    <source>
        <dbReference type="ARBA" id="ARBA00001970"/>
    </source>
</evidence>
<sequence>MSTTSNPDNTLITAQTVQQHACADDCWLVIDGKVWDMTAFAPRHPGGSQIILTHAGRDATTAYNTIHAPSLIEEEVPEAYKGRLDPSTVPKSWTTTTTTTTTTASTRPALTSILNTHDFAHAAQHSIPAKTWAFYSSAATDSHTHAANTAMYARIWFRPRVLRDVSSVSIKARFLGCAAVDMPIYVAPAAMARMVHVEGERAIARACARKGVLQCISTSASFPASQIVPVAPPAHPFFFQLYINSNRAKCAALIREIAAMPQIRGIMITVDAPVVGKREADERIRADETLHAPMSGQQAKNDAKGGGMGRVMGRYIDPSFHWEEIAWVRGLYSGPLMLKGVQTAADARMAVEYGVQGIVVSNHGGRCLDTSPPSILALLDIQRNAPEVFDKMEVYVDGGIRRGTDIVKALCLGATGVGLGRPFLYSLAYGTEGVEHLIDILRDEIETTMRLLGANSLSDLHPGMVNTADVDHLVPRGLDGHPYARNVERAKL</sequence>
<evidence type="ECO:0000256" key="9">
    <source>
        <dbReference type="ARBA" id="ARBA00023002"/>
    </source>
</evidence>
<evidence type="ECO:0000256" key="12">
    <source>
        <dbReference type="ARBA" id="ARBA00052399"/>
    </source>
</evidence>
<protein>
    <recommendedName>
        <fullName evidence="16">L-lactate dehydrogenase (cytochrome)</fullName>
        <ecNumber evidence="15">1.1.2.3</ecNumber>
    </recommendedName>
</protein>
<evidence type="ECO:0000256" key="6">
    <source>
        <dbReference type="ARBA" id="ARBA00022630"/>
    </source>
</evidence>
<keyword evidence="8" id="KW-0479">Metal-binding</keyword>
<reference evidence="20" key="1">
    <citation type="journal article" date="2020" name="Stud. Mycol.">
        <title>101 Dothideomycetes genomes: a test case for predicting lifestyles and emergence of pathogens.</title>
        <authorList>
            <person name="Haridas S."/>
            <person name="Albert R."/>
            <person name="Binder M."/>
            <person name="Bloem J."/>
            <person name="Labutti K."/>
            <person name="Salamov A."/>
            <person name="Andreopoulos B."/>
            <person name="Baker S."/>
            <person name="Barry K."/>
            <person name="Bills G."/>
            <person name="Bluhm B."/>
            <person name="Cannon C."/>
            <person name="Castanera R."/>
            <person name="Culley D."/>
            <person name="Daum C."/>
            <person name="Ezra D."/>
            <person name="Gonzalez J."/>
            <person name="Henrissat B."/>
            <person name="Kuo A."/>
            <person name="Liang C."/>
            <person name="Lipzen A."/>
            <person name="Lutzoni F."/>
            <person name="Magnuson J."/>
            <person name="Mondo S."/>
            <person name="Nolan M."/>
            <person name="Ohm R."/>
            <person name="Pangilinan J."/>
            <person name="Park H.-J."/>
            <person name="Ramirez L."/>
            <person name="Alfaro M."/>
            <person name="Sun H."/>
            <person name="Tritt A."/>
            <person name="Yoshinaga Y."/>
            <person name="Zwiers L.-H."/>
            <person name="Turgeon B."/>
            <person name="Goodwin S."/>
            <person name="Spatafora J."/>
            <person name="Crous P."/>
            <person name="Grigoriev I."/>
        </authorList>
    </citation>
    <scope>NUCLEOTIDE SEQUENCE</scope>
    <source>
        <strain evidence="20">CBS 121739</strain>
    </source>
</reference>
<evidence type="ECO:0000256" key="13">
    <source>
        <dbReference type="ARBA" id="ARBA00061137"/>
    </source>
</evidence>
<dbReference type="SUPFAM" id="SSF51395">
    <property type="entry name" value="FMN-linked oxidoreductases"/>
    <property type="match status" value="1"/>
</dbReference>
<evidence type="ECO:0000259" key="18">
    <source>
        <dbReference type="PROSITE" id="PS50255"/>
    </source>
</evidence>
<dbReference type="Pfam" id="PF00173">
    <property type="entry name" value="Cyt-b5"/>
    <property type="match status" value="1"/>
</dbReference>
<dbReference type="Gene3D" id="3.10.120.10">
    <property type="entry name" value="Cytochrome b5-like heme/steroid binding domain"/>
    <property type="match status" value="1"/>
</dbReference>
<dbReference type="PROSITE" id="PS51349">
    <property type="entry name" value="FMN_HYDROXY_ACID_DH_2"/>
    <property type="match status" value="1"/>
</dbReference>
<feature type="domain" description="FMN hydroxy acid dehydrogenase" evidence="19">
    <location>
        <begin position="108"/>
        <end position="470"/>
    </location>
</feature>
<dbReference type="AlphaFoldDB" id="A0A6A6WA50"/>
<dbReference type="PROSITE" id="PS50255">
    <property type="entry name" value="CYTOCHROME_B5_2"/>
    <property type="match status" value="1"/>
</dbReference>
<keyword evidence="21" id="KW-1185">Reference proteome</keyword>
<evidence type="ECO:0000256" key="8">
    <source>
        <dbReference type="ARBA" id="ARBA00022723"/>
    </source>
</evidence>
<evidence type="ECO:0000256" key="3">
    <source>
        <dbReference type="ARBA" id="ARBA00004569"/>
    </source>
</evidence>
<keyword evidence="9" id="KW-0560">Oxidoreductase</keyword>
<comment type="subunit">
    <text evidence="4">Homotetramer.</text>
</comment>
<keyword evidence="5" id="KW-0349">Heme</keyword>
<accession>A0A6A6WA50</accession>
<feature type="domain" description="Cytochrome b5 heme-binding" evidence="18">
    <location>
        <begin position="9"/>
        <end position="85"/>
    </location>
</feature>
<dbReference type="InterPro" id="IPR037396">
    <property type="entry name" value="FMN_HAD"/>
</dbReference>
<dbReference type="EC" id="1.1.2.3" evidence="15"/>
<dbReference type="Gene3D" id="3.20.20.70">
    <property type="entry name" value="Aldolase class I"/>
    <property type="match status" value="1"/>
</dbReference>
<evidence type="ECO:0000256" key="16">
    <source>
        <dbReference type="ARBA" id="ARBA00068515"/>
    </source>
</evidence>
<organism evidence="20 21">
    <name type="scientific">Pseudovirgaria hyperparasitica</name>
    <dbReference type="NCBI Taxonomy" id="470096"/>
    <lineage>
        <taxon>Eukaryota</taxon>
        <taxon>Fungi</taxon>
        <taxon>Dikarya</taxon>
        <taxon>Ascomycota</taxon>
        <taxon>Pezizomycotina</taxon>
        <taxon>Dothideomycetes</taxon>
        <taxon>Dothideomycetes incertae sedis</taxon>
        <taxon>Acrospermales</taxon>
        <taxon>Acrospermaceae</taxon>
        <taxon>Pseudovirgaria</taxon>
    </lineage>
</organism>
<keyword evidence="11" id="KW-0496">Mitochondrion</keyword>
<evidence type="ECO:0000313" key="20">
    <source>
        <dbReference type="EMBL" id="KAF2759445.1"/>
    </source>
</evidence>
<dbReference type="InterPro" id="IPR001199">
    <property type="entry name" value="Cyt_B5-like_heme/steroid-bd"/>
</dbReference>
<evidence type="ECO:0000256" key="11">
    <source>
        <dbReference type="ARBA" id="ARBA00023128"/>
    </source>
</evidence>
<dbReference type="FunFam" id="3.20.20.70:FF:000062">
    <property type="entry name" value="Cytochrome b2, mitochondrial, putative"/>
    <property type="match status" value="1"/>
</dbReference>
<dbReference type="CDD" id="cd02922">
    <property type="entry name" value="FCB2_FMN"/>
    <property type="match status" value="1"/>
</dbReference>
<comment type="similarity">
    <text evidence="14">In the N-terminal section; belongs to the cytochrome b5 family.</text>
</comment>
<evidence type="ECO:0000256" key="1">
    <source>
        <dbReference type="ARBA" id="ARBA00001917"/>
    </source>
</evidence>
<evidence type="ECO:0000256" key="15">
    <source>
        <dbReference type="ARBA" id="ARBA00066458"/>
    </source>
</evidence>
<proteinExistence type="inferred from homology"/>
<dbReference type="InterPro" id="IPR000262">
    <property type="entry name" value="FMN-dep_DH"/>
</dbReference>
<dbReference type="OrthoDB" id="1925334at2759"/>
<keyword evidence="7" id="KW-0288">FMN</keyword>
<dbReference type="PANTHER" id="PTHR10578">
    <property type="entry name" value="S -2-HYDROXY-ACID OXIDASE-RELATED"/>
    <property type="match status" value="1"/>
</dbReference>
<evidence type="ECO:0000256" key="7">
    <source>
        <dbReference type="ARBA" id="ARBA00022643"/>
    </source>
</evidence>
<dbReference type="InterPro" id="IPR037458">
    <property type="entry name" value="L-MDH/L-LDH_FMN-bd"/>
</dbReference>
<feature type="region of interest" description="Disordered" evidence="17">
    <location>
        <begin position="286"/>
        <end position="305"/>
    </location>
</feature>
<comment type="cofactor">
    <cofactor evidence="1">
        <name>FMN</name>
        <dbReference type="ChEBI" id="CHEBI:58210"/>
    </cofactor>
</comment>
<feature type="region of interest" description="Disordered" evidence="17">
    <location>
        <begin position="82"/>
        <end position="102"/>
    </location>
</feature>
<evidence type="ECO:0000256" key="17">
    <source>
        <dbReference type="SAM" id="MobiDB-lite"/>
    </source>
</evidence>
<dbReference type="Proteomes" id="UP000799437">
    <property type="component" value="Unassembled WGS sequence"/>
</dbReference>
<dbReference type="EMBL" id="ML996569">
    <property type="protein sequence ID" value="KAF2759445.1"/>
    <property type="molecule type" value="Genomic_DNA"/>
</dbReference>
<evidence type="ECO:0000313" key="21">
    <source>
        <dbReference type="Proteomes" id="UP000799437"/>
    </source>
</evidence>
<dbReference type="PANTHER" id="PTHR10578:SF104">
    <property type="entry name" value="CYTOCHROME B2, MITOCHONDRIAL-RELATED"/>
    <property type="match status" value="1"/>
</dbReference>
<keyword evidence="10" id="KW-0408">Iron</keyword>
<dbReference type="SUPFAM" id="SSF55856">
    <property type="entry name" value="Cytochrome b5-like heme/steroid binding domain"/>
    <property type="match status" value="1"/>
</dbReference>
<evidence type="ECO:0000256" key="10">
    <source>
        <dbReference type="ARBA" id="ARBA00023004"/>
    </source>
</evidence>
<dbReference type="RefSeq" id="XP_033601896.1">
    <property type="nucleotide sequence ID" value="XM_033743623.1"/>
</dbReference>
<comment type="similarity">
    <text evidence="13">In the C-terminal section; belongs to the FMN-dependent alpha-hydroxy acid dehydrogenase family.</text>
</comment>
<dbReference type="GO" id="GO:0046872">
    <property type="term" value="F:metal ion binding"/>
    <property type="evidence" value="ECO:0007669"/>
    <property type="project" value="UniProtKB-KW"/>
</dbReference>
<keyword evidence="6" id="KW-0285">Flavoprotein</keyword>
<comment type="cofactor">
    <cofactor evidence="2">
        <name>heme b</name>
        <dbReference type="ChEBI" id="CHEBI:60344"/>
    </cofactor>
</comment>
<gene>
    <name evidence="20" type="ORF">EJ05DRAFT_474553</name>
</gene>
<dbReference type="GO" id="GO:0005758">
    <property type="term" value="C:mitochondrial intermembrane space"/>
    <property type="evidence" value="ECO:0007669"/>
    <property type="project" value="UniProtKB-SubCell"/>
</dbReference>
<dbReference type="GeneID" id="54484677"/>
<comment type="catalytic activity">
    <reaction evidence="12">
        <text>(S)-lactate + 2 Fe(III)-[cytochrome c] = 2 Fe(II)-[cytochrome c] + pyruvate + 2 H(+)</text>
        <dbReference type="Rhea" id="RHEA:19909"/>
        <dbReference type="Rhea" id="RHEA-COMP:10350"/>
        <dbReference type="Rhea" id="RHEA-COMP:14399"/>
        <dbReference type="ChEBI" id="CHEBI:15361"/>
        <dbReference type="ChEBI" id="CHEBI:15378"/>
        <dbReference type="ChEBI" id="CHEBI:16651"/>
        <dbReference type="ChEBI" id="CHEBI:29033"/>
        <dbReference type="ChEBI" id="CHEBI:29034"/>
        <dbReference type="EC" id="1.1.2.3"/>
    </reaction>
    <physiologicalReaction direction="left-to-right" evidence="12">
        <dbReference type="Rhea" id="RHEA:19910"/>
    </physiologicalReaction>
</comment>
<dbReference type="InterPro" id="IPR036400">
    <property type="entry name" value="Cyt_B5-like_heme/steroid_sf"/>
</dbReference>
<evidence type="ECO:0000256" key="5">
    <source>
        <dbReference type="ARBA" id="ARBA00022617"/>
    </source>
</evidence>
<evidence type="ECO:0000256" key="4">
    <source>
        <dbReference type="ARBA" id="ARBA00011881"/>
    </source>
</evidence>
<dbReference type="SMART" id="SM01117">
    <property type="entry name" value="Cyt-b5"/>
    <property type="match status" value="1"/>
</dbReference>
<comment type="subcellular location">
    <subcellularLocation>
        <location evidence="3">Mitochondrion intermembrane space</location>
    </subcellularLocation>
</comment>
<dbReference type="GO" id="GO:0004460">
    <property type="term" value="F:L-lactate dehydrogenase (cytochrome) activity"/>
    <property type="evidence" value="ECO:0007669"/>
    <property type="project" value="UniProtKB-EC"/>
</dbReference>